<dbReference type="GO" id="GO:0032993">
    <property type="term" value="C:protein-DNA complex"/>
    <property type="evidence" value="ECO:0007669"/>
    <property type="project" value="TreeGrafter"/>
</dbReference>
<keyword evidence="3" id="KW-0805">Transcription regulation</keyword>
<evidence type="ECO:0000256" key="2">
    <source>
        <dbReference type="ARBA" id="ARBA00023012"/>
    </source>
</evidence>
<dbReference type="EMBL" id="JAKELO010000002">
    <property type="protein sequence ID" value="MDE4907938.1"/>
    <property type="molecule type" value="Genomic_DNA"/>
</dbReference>
<keyword evidence="1 6" id="KW-0597">Phosphoprotein</keyword>
<dbReference type="InterPro" id="IPR001789">
    <property type="entry name" value="Sig_transdc_resp-reg_receiver"/>
</dbReference>
<organism evidence="8 9">
    <name type="scientific">Methanogenium marinum</name>
    <dbReference type="NCBI Taxonomy" id="348610"/>
    <lineage>
        <taxon>Archaea</taxon>
        <taxon>Methanobacteriati</taxon>
        <taxon>Methanobacteriota</taxon>
        <taxon>Stenosarchaea group</taxon>
        <taxon>Methanomicrobia</taxon>
        <taxon>Methanomicrobiales</taxon>
        <taxon>Methanomicrobiaceae</taxon>
        <taxon>Methanogenium</taxon>
    </lineage>
</organism>
<keyword evidence="9" id="KW-1185">Reference proteome</keyword>
<dbReference type="RefSeq" id="WP_274924579.1">
    <property type="nucleotide sequence ID" value="NZ_JAKELO010000002.1"/>
</dbReference>
<protein>
    <submittedName>
        <fullName evidence="8">Response regulator</fullName>
    </submittedName>
</protein>
<evidence type="ECO:0000256" key="5">
    <source>
        <dbReference type="ARBA" id="ARBA00023163"/>
    </source>
</evidence>
<evidence type="ECO:0000256" key="3">
    <source>
        <dbReference type="ARBA" id="ARBA00023015"/>
    </source>
</evidence>
<dbReference type="PANTHER" id="PTHR48111:SF1">
    <property type="entry name" value="TWO-COMPONENT RESPONSE REGULATOR ORR33"/>
    <property type="match status" value="1"/>
</dbReference>
<evidence type="ECO:0000313" key="9">
    <source>
        <dbReference type="Proteomes" id="UP001143747"/>
    </source>
</evidence>
<evidence type="ECO:0000256" key="1">
    <source>
        <dbReference type="ARBA" id="ARBA00022553"/>
    </source>
</evidence>
<comment type="caution">
    <text evidence="8">The sequence shown here is derived from an EMBL/GenBank/DDBJ whole genome shotgun (WGS) entry which is preliminary data.</text>
</comment>
<sequence>MKYESYQSSLNDAKILIVEDEVIIAMALEDSVHDFGYLVAGRATTGQRAIDLAMETQPDLALIDIRLDGDMDGIEAAEKISGRLNIPVIFLTAYSDEETLSRAIRTNPYGYLIKPIRPRELYTTIETAIYKHRAFVAEKARVACLSAVTSKLENPVEQVKASLNGLVSSIQKGTMDLDDVEVILHAQVDELERVRADLRELNDTIFQA</sequence>
<name>A0A9Q4KP02_9EURY</name>
<dbReference type="PANTHER" id="PTHR48111">
    <property type="entry name" value="REGULATOR OF RPOS"/>
    <property type="match status" value="1"/>
</dbReference>
<reference evidence="8" key="1">
    <citation type="submission" date="2022-01" db="EMBL/GenBank/DDBJ databases">
        <title>Draft genome of Methanogenium marinum DSM 15558.</title>
        <authorList>
            <person name="Chen S.-C."/>
            <person name="You Y.-T."/>
        </authorList>
    </citation>
    <scope>NUCLEOTIDE SEQUENCE</scope>
    <source>
        <strain evidence="8">DSM 15558</strain>
    </source>
</reference>
<evidence type="ECO:0000256" key="4">
    <source>
        <dbReference type="ARBA" id="ARBA00023125"/>
    </source>
</evidence>
<dbReference type="Pfam" id="PF00072">
    <property type="entry name" value="Response_reg"/>
    <property type="match status" value="1"/>
</dbReference>
<dbReference type="Gene3D" id="3.40.50.2300">
    <property type="match status" value="1"/>
</dbReference>
<keyword evidence="4" id="KW-0238">DNA-binding</keyword>
<dbReference type="SUPFAM" id="SSF52172">
    <property type="entry name" value="CheY-like"/>
    <property type="match status" value="1"/>
</dbReference>
<dbReference type="SMART" id="SM00448">
    <property type="entry name" value="REC"/>
    <property type="match status" value="1"/>
</dbReference>
<evidence type="ECO:0000313" key="8">
    <source>
        <dbReference type="EMBL" id="MDE4907938.1"/>
    </source>
</evidence>
<proteinExistence type="predicted"/>
<gene>
    <name evidence="8" type="ORF">L0665_04855</name>
</gene>
<feature type="modified residue" description="4-aspartylphosphate" evidence="6">
    <location>
        <position position="64"/>
    </location>
</feature>
<keyword evidence="2" id="KW-0902">Two-component regulatory system</keyword>
<keyword evidence="5" id="KW-0804">Transcription</keyword>
<dbReference type="GO" id="GO:0006355">
    <property type="term" value="P:regulation of DNA-templated transcription"/>
    <property type="evidence" value="ECO:0007669"/>
    <property type="project" value="TreeGrafter"/>
</dbReference>
<dbReference type="Proteomes" id="UP001143747">
    <property type="component" value="Unassembled WGS sequence"/>
</dbReference>
<dbReference type="PROSITE" id="PS50110">
    <property type="entry name" value="RESPONSE_REGULATORY"/>
    <property type="match status" value="1"/>
</dbReference>
<evidence type="ECO:0000256" key="6">
    <source>
        <dbReference type="PROSITE-ProRule" id="PRU00169"/>
    </source>
</evidence>
<dbReference type="GO" id="GO:0005829">
    <property type="term" value="C:cytosol"/>
    <property type="evidence" value="ECO:0007669"/>
    <property type="project" value="TreeGrafter"/>
</dbReference>
<feature type="domain" description="Response regulatory" evidence="7">
    <location>
        <begin position="14"/>
        <end position="129"/>
    </location>
</feature>
<dbReference type="AlphaFoldDB" id="A0A9Q4KP02"/>
<accession>A0A9Q4KP02</accession>
<dbReference type="GO" id="GO:0000976">
    <property type="term" value="F:transcription cis-regulatory region binding"/>
    <property type="evidence" value="ECO:0007669"/>
    <property type="project" value="TreeGrafter"/>
</dbReference>
<dbReference type="InterPro" id="IPR039420">
    <property type="entry name" value="WalR-like"/>
</dbReference>
<dbReference type="GO" id="GO:0000156">
    <property type="term" value="F:phosphorelay response regulator activity"/>
    <property type="evidence" value="ECO:0007669"/>
    <property type="project" value="TreeGrafter"/>
</dbReference>
<dbReference type="CDD" id="cd17534">
    <property type="entry name" value="REC_DC-like"/>
    <property type="match status" value="1"/>
</dbReference>
<evidence type="ECO:0000259" key="7">
    <source>
        <dbReference type="PROSITE" id="PS50110"/>
    </source>
</evidence>
<dbReference type="InterPro" id="IPR011006">
    <property type="entry name" value="CheY-like_superfamily"/>
</dbReference>